<gene>
    <name evidence="1" type="ORF">PDMSB3_0952</name>
</gene>
<evidence type="ECO:0000313" key="2">
    <source>
        <dbReference type="Proteomes" id="UP000325811"/>
    </source>
</evidence>
<proteinExistence type="predicted"/>
<evidence type="ECO:0000313" key="1">
    <source>
        <dbReference type="EMBL" id="VVD27414.1"/>
    </source>
</evidence>
<name>A0A5Q4ZB75_9BURK</name>
<dbReference type="EMBL" id="LR699553">
    <property type="protein sequence ID" value="VVD27414.1"/>
    <property type="molecule type" value="Genomic_DNA"/>
</dbReference>
<protein>
    <submittedName>
        <fullName evidence="1">Uncharacterized protein</fullName>
    </submittedName>
</protein>
<sequence length="59" mass="7176">MCRRRAREMLLSLDRLCAWFHNPVKNDLTLAPVRLKLRLRVSRGFRLHESVIDRSPYRR</sequence>
<reference evidence="1 2" key="1">
    <citation type="submission" date="2019-08" db="EMBL/GenBank/DDBJ databases">
        <authorList>
            <person name="Herpell B J."/>
        </authorList>
    </citation>
    <scope>NUCLEOTIDE SEQUENCE [LARGE SCALE GENOMIC DNA]</scope>
    <source>
        <strain evidence="2">Msb3</strain>
    </source>
</reference>
<keyword evidence="2" id="KW-1185">Reference proteome</keyword>
<dbReference type="KEGG" id="pdio:PDMSB3_0952"/>
<organism evidence="1 2">
    <name type="scientific">Paraburkholderia dioscoreae</name>
    <dbReference type="NCBI Taxonomy" id="2604047"/>
    <lineage>
        <taxon>Bacteria</taxon>
        <taxon>Pseudomonadati</taxon>
        <taxon>Pseudomonadota</taxon>
        <taxon>Betaproteobacteria</taxon>
        <taxon>Burkholderiales</taxon>
        <taxon>Burkholderiaceae</taxon>
        <taxon>Paraburkholderia</taxon>
    </lineage>
</organism>
<dbReference type="AlphaFoldDB" id="A0A5Q4ZB75"/>
<accession>A0A5Q4ZB75</accession>
<dbReference type="Proteomes" id="UP000325811">
    <property type="component" value="Chromosome I"/>
</dbReference>